<evidence type="ECO:0000256" key="13">
    <source>
        <dbReference type="SAM" id="Phobius"/>
    </source>
</evidence>
<evidence type="ECO:0000256" key="7">
    <source>
        <dbReference type="ARBA" id="ARBA00022723"/>
    </source>
</evidence>
<dbReference type="PANTHER" id="PTHR30529">
    <property type="entry name" value="CYTOCHROME B561"/>
    <property type="match status" value="1"/>
</dbReference>
<keyword evidence="5" id="KW-0349">Heme</keyword>
<feature type="transmembrane region" description="Helical" evidence="13">
    <location>
        <begin position="95"/>
        <end position="113"/>
    </location>
</feature>
<comment type="caution">
    <text evidence="15">The sequence shown here is derived from an EMBL/GenBank/DDBJ whole genome shotgun (WGS) entry which is preliminary data.</text>
</comment>
<comment type="cofactor">
    <cofactor evidence="1">
        <name>heme b</name>
        <dbReference type="ChEBI" id="CHEBI:60344"/>
    </cofactor>
</comment>
<evidence type="ECO:0000256" key="9">
    <source>
        <dbReference type="ARBA" id="ARBA00022989"/>
    </source>
</evidence>
<dbReference type="InterPro" id="IPR011577">
    <property type="entry name" value="Cyt_b561_bac/Ni-Hgenase"/>
</dbReference>
<keyword evidence="4" id="KW-1003">Cell membrane</keyword>
<keyword evidence="8" id="KW-0249">Electron transport</keyword>
<dbReference type="GO" id="GO:0046872">
    <property type="term" value="F:metal ion binding"/>
    <property type="evidence" value="ECO:0007669"/>
    <property type="project" value="UniProtKB-KW"/>
</dbReference>
<evidence type="ECO:0000313" key="16">
    <source>
        <dbReference type="Proteomes" id="UP000322110"/>
    </source>
</evidence>
<evidence type="ECO:0000313" key="15">
    <source>
        <dbReference type="EMBL" id="KAA2214905.1"/>
    </source>
</evidence>
<evidence type="ECO:0000256" key="5">
    <source>
        <dbReference type="ARBA" id="ARBA00022617"/>
    </source>
</evidence>
<dbReference type="InterPro" id="IPR016174">
    <property type="entry name" value="Di-haem_cyt_TM"/>
</dbReference>
<protein>
    <submittedName>
        <fullName evidence="15">Cytochrome b</fullName>
    </submittedName>
</protein>
<keyword evidence="6 13" id="KW-0812">Transmembrane</keyword>
<feature type="transmembrane region" description="Helical" evidence="13">
    <location>
        <begin position="56"/>
        <end position="75"/>
    </location>
</feature>
<keyword evidence="11 13" id="KW-0472">Membrane</keyword>
<dbReference type="InterPro" id="IPR052168">
    <property type="entry name" value="Cytochrome_b561_oxidase"/>
</dbReference>
<dbReference type="OrthoDB" id="1247465at2"/>
<keyword evidence="10" id="KW-0408">Iron</keyword>
<dbReference type="Pfam" id="PF01292">
    <property type="entry name" value="Ni_hydr_CYTB"/>
    <property type="match status" value="1"/>
</dbReference>
<comment type="similarity">
    <text evidence="12">Belongs to the cytochrome b561 family.</text>
</comment>
<dbReference type="AlphaFoldDB" id="A0A5B2TLL7"/>
<dbReference type="GO" id="GO:0009055">
    <property type="term" value="F:electron transfer activity"/>
    <property type="evidence" value="ECO:0007669"/>
    <property type="project" value="InterPro"/>
</dbReference>
<evidence type="ECO:0000256" key="11">
    <source>
        <dbReference type="ARBA" id="ARBA00023136"/>
    </source>
</evidence>
<proteinExistence type="inferred from homology"/>
<dbReference type="RefSeq" id="WP_149810859.1">
    <property type="nucleotide sequence ID" value="NZ_VUKA01000001.1"/>
</dbReference>
<keyword evidence="16" id="KW-1185">Reference proteome</keyword>
<dbReference type="Proteomes" id="UP000322110">
    <property type="component" value="Unassembled WGS sequence"/>
</dbReference>
<feature type="domain" description="Cytochrome b561 bacterial/Ni-hydrogenase" evidence="14">
    <location>
        <begin position="12"/>
        <end position="179"/>
    </location>
</feature>
<dbReference type="PANTHER" id="PTHR30529:SF1">
    <property type="entry name" value="CYTOCHROME B561 HOMOLOG 2"/>
    <property type="match status" value="1"/>
</dbReference>
<comment type="subcellular location">
    <subcellularLocation>
        <location evidence="2">Cell membrane</location>
        <topology evidence="2">Multi-pass membrane protein</topology>
    </subcellularLocation>
</comment>
<evidence type="ECO:0000256" key="6">
    <source>
        <dbReference type="ARBA" id="ARBA00022692"/>
    </source>
</evidence>
<accession>A0A5B2TLL7</accession>
<evidence type="ECO:0000256" key="1">
    <source>
        <dbReference type="ARBA" id="ARBA00001970"/>
    </source>
</evidence>
<dbReference type="GO" id="GO:0020037">
    <property type="term" value="F:heme binding"/>
    <property type="evidence" value="ECO:0007669"/>
    <property type="project" value="TreeGrafter"/>
</dbReference>
<reference evidence="15 16" key="1">
    <citation type="journal article" date="2015" name="Int. J. Syst. Evol. Microbiol.">
        <title>Roseomonas oryzae sp. nov., isolated from paddy rhizosphere soil.</title>
        <authorList>
            <person name="Ramaprasad E.V."/>
            <person name="Sasikala Ch."/>
            <person name="Ramana Ch.V."/>
        </authorList>
    </citation>
    <scope>NUCLEOTIDE SEQUENCE [LARGE SCALE GENOMIC DNA]</scope>
    <source>
        <strain evidence="15 16">KCTC 42542</strain>
    </source>
</reference>
<dbReference type="GO" id="GO:0005886">
    <property type="term" value="C:plasma membrane"/>
    <property type="evidence" value="ECO:0007669"/>
    <property type="project" value="UniProtKB-SubCell"/>
</dbReference>
<name>A0A5B2TLL7_9PROT</name>
<evidence type="ECO:0000256" key="2">
    <source>
        <dbReference type="ARBA" id="ARBA00004651"/>
    </source>
</evidence>
<sequence>MALSWRDNTQAYGLVTRLLHWSMATLFAWQFAGMAFRELGVWLPLASMIRSTHSSVGMLLLVLVMLRGVWGLANFRNRPPAPAAGAGRLAPLGHAILYALMALVPALALARTYGAGRAFAPFGIPLFDGTQEKTSWLVSAGDALHGELAWVLLAVIGGHILMALAHRWLWRDDVLPRMAGSAGARAASHH</sequence>
<keyword evidence="3" id="KW-0813">Transport</keyword>
<evidence type="ECO:0000256" key="10">
    <source>
        <dbReference type="ARBA" id="ARBA00023004"/>
    </source>
</evidence>
<dbReference type="EMBL" id="VUKA01000001">
    <property type="protein sequence ID" value="KAA2214905.1"/>
    <property type="molecule type" value="Genomic_DNA"/>
</dbReference>
<evidence type="ECO:0000256" key="3">
    <source>
        <dbReference type="ARBA" id="ARBA00022448"/>
    </source>
</evidence>
<keyword evidence="7" id="KW-0479">Metal-binding</keyword>
<gene>
    <name evidence="15" type="ORF">F0Q34_04295</name>
</gene>
<evidence type="ECO:0000256" key="4">
    <source>
        <dbReference type="ARBA" id="ARBA00022475"/>
    </source>
</evidence>
<evidence type="ECO:0000259" key="14">
    <source>
        <dbReference type="Pfam" id="PF01292"/>
    </source>
</evidence>
<feature type="transmembrane region" description="Helical" evidence="13">
    <location>
        <begin position="148"/>
        <end position="169"/>
    </location>
</feature>
<evidence type="ECO:0000256" key="12">
    <source>
        <dbReference type="ARBA" id="ARBA00037975"/>
    </source>
</evidence>
<feature type="transmembrane region" description="Helical" evidence="13">
    <location>
        <begin position="12"/>
        <end position="36"/>
    </location>
</feature>
<dbReference type="SUPFAM" id="SSF81342">
    <property type="entry name" value="Transmembrane di-heme cytochromes"/>
    <property type="match status" value="1"/>
</dbReference>
<dbReference type="GO" id="GO:0022904">
    <property type="term" value="P:respiratory electron transport chain"/>
    <property type="evidence" value="ECO:0007669"/>
    <property type="project" value="InterPro"/>
</dbReference>
<organism evidence="15 16">
    <name type="scientific">Teichococcus oryzae</name>
    <dbReference type="NCBI Taxonomy" id="1608942"/>
    <lineage>
        <taxon>Bacteria</taxon>
        <taxon>Pseudomonadati</taxon>
        <taxon>Pseudomonadota</taxon>
        <taxon>Alphaproteobacteria</taxon>
        <taxon>Acetobacterales</taxon>
        <taxon>Roseomonadaceae</taxon>
        <taxon>Roseomonas</taxon>
    </lineage>
</organism>
<keyword evidence="9 13" id="KW-1133">Transmembrane helix</keyword>
<evidence type="ECO:0000256" key="8">
    <source>
        <dbReference type="ARBA" id="ARBA00022982"/>
    </source>
</evidence>